<organism evidence="2 3">
    <name type="scientific">Caenorhabditis briggsae</name>
    <dbReference type="NCBI Taxonomy" id="6238"/>
    <lineage>
        <taxon>Eukaryota</taxon>
        <taxon>Metazoa</taxon>
        <taxon>Ecdysozoa</taxon>
        <taxon>Nematoda</taxon>
        <taxon>Chromadorea</taxon>
        <taxon>Rhabditida</taxon>
        <taxon>Rhabditina</taxon>
        <taxon>Rhabditomorpha</taxon>
        <taxon>Rhabditoidea</taxon>
        <taxon>Rhabditidae</taxon>
        <taxon>Peloderinae</taxon>
        <taxon>Caenorhabditis</taxon>
    </lineage>
</organism>
<proteinExistence type="predicted"/>
<feature type="compositionally biased region" description="Acidic residues" evidence="1">
    <location>
        <begin position="134"/>
        <end position="143"/>
    </location>
</feature>
<evidence type="ECO:0000313" key="3">
    <source>
        <dbReference type="Proteomes" id="UP000827892"/>
    </source>
</evidence>
<feature type="compositionally biased region" description="Polar residues" evidence="1">
    <location>
        <begin position="147"/>
        <end position="157"/>
    </location>
</feature>
<feature type="region of interest" description="Disordered" evidence="1">
    <location>
        <begin position="124"/>
        <end position="159"/>
    </location>
</feature>
<sequence length="273" mass="30437">MPVEYDTFSRVAELSKKLKTGQDCNMTLIYLFIIDPPLEWVDMFGIKSDVASYQKFKATKVAATDLMMQIQLKEEEAASLESTVSKEEVCRNQKIEKQEQSVSTPPVPTPVPCHKFENKVSKSVTPADLGLDLSDSEDSDVEDETPKSQTADQSTGCYKSPSFPINGIAYQKPKADQKSLKAAAKNRYSGKKPNSEKCRKMARGIQYMTKETPQSNGCNETEGGRVEEIAGKRESCSTQKEQGLLMNPRDSSIVNIHSHQLCTRHCSSQFSQF</sequence>
<evidence type="ECO:0000256" key="1">
    <source>
        <dbReference type="SAM" id="MobiDB-lite"/>
    </source>
</evidence>
<evidence type="ECO:0000313" key="2">
    <source>
        <dbReference type="EMBL" id="ULU03376.1"/>
    </source>
</evidence>
<reference evidence="2 3" key="1">
    <citation type="submission" date="2022-05" db="EMBL/GenBank/DDBJ databases">
        <title>Chromosome-level reference genomes for two strains of Caenorhabditis briggsae: an improved platform for comparative genomics.</title>
        <authorList>
            <person name="Stevens L."/>
            <person name="Andersen E.C."/>
        </authorList>
    </citation>
    <scope>NUCLEOTIDE SEQUENCE [LARGE SCALE GENOMIC DNA]</scope>
    <source>
        <strain evidence="2">QX1410_ONT</strain>
        <tissue evidence="2">Whole-organism</tissue>
    </source>
</reference>
<gene>
    <name evidence="2" type="ORF">L3Y34_002738</name>
</gene>
<dbReference type="Proteomes" id="UP000827892">
    <property type="component" value="Chromosome III"/>
</dbReference>
<protein>
    <submittedName>
        <fullName evidence="2">Uncharacterized protein</fullName>
    </submittedName>
</protein>
<name>A0AAE9DGB1_CAEBR</name>
<dbReference type="AlphaFoldDB" id="A0AAE9DGB1"/>
<accession>A0AAE9DGB1</accession>
<dbReference type="EMBL" id="CP090893">
    <property type="protein sequence ID" value="ULU03376.1"/>
    <property type="molecule type" value="Genomic_DNA"/>
</dbReference>